<sequence>MRKVKFKNVKELYGGESEVFKPKVTSVLKESFCSEGLAHETDCPAPLNMGSFNAEKGFSGGHSSSSKLGLKEESGTCNTCAPSCSPCVHSQQVTSMATKTNGFSGEACIKKDGNCCSFNDADLSSSRVNSTCNDRHHASSETSHPLSACLSRESFSENAESEETLRDCNTSEGINMIRKPNLCRNSADNCGSLKSSIFHDKVVSNQLEKQKELECHGDNIAFICGSDYAKTRGGGHNSDADKKNMSYSSASVDSFSEIEKAVNAPPASSCLVGSPCDEVDNNHPRRSNRSTNVSSQEILCCSNKSDLSEISSLRDSCAGASSAKGERSECSEEQVQSSFARADALRIGSQIGDEHNSAESIQPDTGINGREQTAEVKSTTVVKDVNMEESTIVSRPLAGSDASDSLELEVKVCDICGDIGREELLAICSKCNDGAEHIYCMRVKMDNVPKSDWMCEECMLSKQTEKQKQDKMEEGVGIFKISNSLEPETKVEGSEAYKVSSSRLFSSKRPAGSLQVVRKTPFETALKSPSTSSSSSKTSMHQSGGHSSSTTLKTVCIPTESSIKSPKLLSQSQVLRGSLFKSKSFPAMSSKEDVQMLKEGGSRMQGFAKETAASDSKLGVLMMTKSMSLKNMRSYGVNNSNPDSGLCPKFSHGEDLKRSRHAKGQYSTKTEKKLRLANSDSLELVADKRIASPSNNSLRHSSSSSCHGLITMKADEISDNSLKISGHSAQGGSASEEKKRVVDVRRHAEYSAEVVPATCTNQSNANVLPDEWPCLRDLSMFASSVHMPSWISAVPQLDYIWQGKFEIQRSGGLPFTCDGIQAHLSTCGSHKVVEVVQKLPQKLVLEEVPRLSMWPTQFMKSHATEDNIALYFFAKDLNSYERSYENLLDRMIKNEVSLKGNFGGVDLLIFTSNLLPEKSRRWNNLLFLWGVFRGKRVHCSGKIPGMSASENLLPPGKSSESTSASLASYNTQQTLNSITLLDSQAVTSGRMVEVCETKASWEQKPPDLQTSCSQPMGRVDGEMENEQFSRADSSQCFLQRQERDLKRRPEIDLNNSLQESEEYTEDCTEANGRNDSKRLKSCFSGMDIGNNNIKDINERCSIAINGKVPSISAEFKCDGAYDKSIFSPELDSLGDKNRWKALQRQVLSNDGGNQLDSSVSSLELKLGVERSSSDQGIMPPVFMLMGSKGLQVGNSDRETSGDTNPLLALSLALPYPKKGGVLKLDSEMQVPKCPEVNTTLSLFGVSSDS</sequence>
<dbReference type="Gene3D" id="3.30.40.10">
    <property type="entry name" value="Zinc/RING finger domain, C3HC4 (zinc finger)"/>
    <property type="match status" value="1"/>
</dbReference>
<dbReference type="PANTHER" id="PTHR33304">
    <property type="match status" value="1"/>
</dbReference>
<feature type="compositionally biased region" description="Low complexity" evidence="6">
    <location>
        <begin position="527"/>
        <end position="539"/>
    </location>
</feature>
<dbReference type="GO" id="GO:0034244">
    <property type="term" value="P:negative regulation of transcription elongation by RNA polymerase II"/>
    <property type="evidence" value="ECO:0007669"/>
    <property type="project" value="InterPro"/>
</dbReference>
<dbReference type="GO" id="GO:0140566">
    <property type="term" value="F:histone reader activity"/>
    <property type="evidence" value="ECO:0007669"/>
    <property type="project" value="InterPro"/>
</dbReference>
<evidence type="ECO:0000256" key="5">
    <source>
        <dbReference type="ARBA" id="ARBA00023163"/>
    </source>
</evidence>
<dbReference type="GO" id="GO:0008270">
    <property type="term" value="F:zinc ion binding"/>
    <property type="evidence" value="ECO:0007669"/>
    <property type="project" value="UniProtKB-KW"/>
</dbReference>
<evidence type="ECO:0000256" key="2">
    <source>
        <dbReference type="ARBA" id="ARBA00022771"/>
    </source>
</evidence>
<feature type="domain" description="Zinc finger PHD-type" evidence="7">
    <location>
        <begin position="412"/>
        <end position="459"/>
    </location>
</feature>
<feature type="compositionally biased region" description="Polar residues" evidence="6">
    <location>
        <begin position="540"/>
        <end position="552"/>
    </location>
</feature>
<dbReference type="Proteomes" id="UP000504621">
    <property type="component" value="Unplaced"/>
</dbReference>
<dbReference type="InterPro" id="IPR011011">
    <property type="entry name" value="Znf_FYVE_PHD"/>
</dbReference>
<protein>
    <submittedName>
        <fullName evidence="9">Uncharacterized protein LOC110415240 isoform X1</fullName>
    </submittedName>
</protein>
<dbReference type="Pfam" id="PF23121">
    <property type="entry name" value="SPOC_AIPP2"/>
    <property type="match status" value="1"/>
</dbReference>
<feature type="region of interest" description="Disordered" evidence="6">
    <location>
        <begin position="640"/>
        <end position="672"/>
    </location>
</feature>
<keyword evidence="3" id="KW-0862">Zinc</keyword>
<keyword evidence="5" id="KW-0804">Transcription</keyword>
<evidence type="ECO:0000256" key="1">
    <source>
        <dbReference type="ARBA" id="ARBA00022723"/>
    </source>
</evidence>
<proteinExistence type="predicted"/>
<dbReference type="InterPro" id="IPR049914">
    <property type="entry name" value="PHD1-3/5-6"/>
</dbReference>
<dbReference type="SUPFAM" id="SSF57903">
    <property type="entry name" value="FYVE/PHD zinc finger"/>
    <property type="match status" value="1"/>
</dbReference>
<name>A0A6J1A715_9ROSI</name>
<keyword evidence="4" id="KW-0805">Transcription regulation</keyword>
<organism evidence="8 9">
    <name type="scientific">Herrania umbratica</name>
    <dbReference type="NCBI Taxonomy" id="108875"/>
    <lineage>
        <taxon>Eukaryota</taxon>
        <taxon>Viridiplantae</taxon>
        <taxon>Streptophyta</taxon>
        <taxon>Embryophyta</taxon>
        <taxon>Tracheophyta</taxon>
        <taxon>Spermatophyta</taxon>
        <taxon>Magnoliopsida</taxon>
        <taxon>eudicotyledons</taxon>
        <taxon>Gunneridae</taxon>
        <taxon>Pentapetalae</taxon>
        <taxon>rosids</taxon>
        <taxon>malvids</taxon>
        <taxon>Malvales</taxon>
        <taxon>Malvaceae</taxon>
        <taxon>Byttnerioideae</taxon>
        <taxon>Herrania</taxon>
    </lineage>
</organism>
<accession>A0A6J1A715</accession>
<feature type="region of interest" description="Disordered" evidence="6">
    <location>
        <begin position="519"/>
        <end position="552"/>
    </location>
</feature>
<dbReference type="PANTHER" id="PTHR33304:SF15">
    <property type="entry name" value="ZINC FINGER PHD-TYPE DOMAIN-CONTAINING PROTEIN"/>
    <property type="match status" value="1"/>
</dbReference>
<dbReference type="GeneID" id="110415240"/>
<dbReference type="SMART" id="SM00249">
    <property type="entry name" value="PHD"/>
    <property type="match status" value="1"/>
</dbReference>
<evidence type="ECO:0000259" key="7">
    <source>
        <dbReference type="SMART" id="SM00249"/>
    </source>
</evidence>
<keyword evidence="2" id="KW-0863">Zinc-finger</keyword>
<evidence type="ECO:0000256" key="4">
    <source>
        <dbReference type="ARBA" id="ARBA00023015"/>
    </source>
</evidence>
<dbReference type="OrthoDB" id="787137at2759"/>
<dbReference type="InterPro" id="IPR001965">
    <property type="entry name" value="Znf_PHD"/>
</dbReference>
<keyword evidence="1" id="KW-0479">Metal-binding</keyword>
<dbReference type="RefSeq" id="XP_021282506.1">
    <property type="nucleotide sequence ID" value="XM_021426831.1"/>
</dbReference>
<dbReference type="InterPro" id="IPR056280">
    <property type="entry name" value="AIPP2-like_SPOC"/>
</dbReference>
<reference evidence="9" key="1">
    <citation type="submission" date="2025-08" db="UniProtKB">
        <authorList>
            <consortium name="RefSeq"/>
        </authorList>
    </citation>
    <scope>IDENTIFICATION</scope>
    <source>
        <tissue evidence="9">Leaf</tissue>
    </source>
</reference>
<evidence type="ECO:0000256" key="3">
    <source>
        <dbReference type="ARBA" id="ARBA00022833"/>
    </source>
</evidence>
<keyword evidence="8" id="KW-1185">Reference proteome</keyword>
<dbReference type="AlphaFoldDB" id="A0A6J1A715"/>
<evidence type="ECO:0000256" key="6">
    <source>
        <dbReference type="SAM" id="MobiDB-lite"/>
    </source>
</evidence>
<evidence type="ECO:0000313" key="8">
    <source>
        <dbReference type="Proteomes" id="UP000504621"/>
    </source>
</evidence>
<dbReference type="InterPro" id="IPR013083">
    <property type="entry name" value="Znf_RING/FYVE/PHD"/>
</dbReference>
<gene>
    <name evidence="9" type="primary">LOC110415240</name>
</gene>
<evidence type="ECO:0000313" key="9">
    <source>
        <dbReference type="RefSeq" id="XP_021282506.1"/>
    </source>
</evidence>